<organism evidence="1 2">
    <name type="scientific">Trifolium subterraneum</name>
    <name type="common">Subterranean clover</name>
    <dbReference type="NCBI Taxonomy" id="3900"/>
    <lineage>
        <taxon>Eukaryota</taxon>
        <taxon>Viridiplantae</taxon>
        <taxon>Streptophyta</taxon>
        <taxon>Embryophyta</taxon>
        <taxon>Tracheophyta</taxon>
        <taxon>Spermatophyta</taxon>
        <taxon>Magnoliopsida</taxon>
        <taxon>eudicotyledons</taxon>
        <taxon>Gunneridae</taxon>
        <taxon>Pentapetalae</taxon>
        <taxon>rosids</taxon>
        <taxon>fabids</taxon>
        <taxon>Fabales</taxon>
        <taxon>Fabaceae</taxon>
        <taxon>Papilionoideae</taxon>
        <taxon>50 kb inversion clade</taxon>
        <taxon>NPAAA clade</taxon>
        <taxon>Hologalegina</taxon>
        <taxon>IRL clade</taxon>
        <taxon>Trifolieae</taxon>
        <taxon>Trifolium</taxon>
    </lineage>
</organism>
<accession>A0A2Z6NEK1</accession>
<gene>
    <name evidence="1" type="ORF">TSUD_305310</name>
</gene>
<keyword evidence="2" id="KW-1185">Reference proteome</keyword>
<evidence type="ECO:0000313" key="2">
    <source>
        <dbReference type="Proteomes" id="UP000242715"/>
    </source>
</evidence>
<reference evidence="2" key="1">
    <citation type="journal article" date="2017" name="Front. Plant Sci.">
        <title>Climate Clever Clovers: New Paradigm to Reduce the Environmental Footprint of Ruminants by Breeding Low Methanogenic Forages Utilizing Haplotype Variation.</title>
        <authorList>
            <person name="Kaur P."/>
            <person name="Appels R."/>
            <person name="Bayer P.E."/>
            <person name="Keeble-Gagnere G."/>
            <person name="Wang J."/>
            <person name="Hirakawa H."/>
            <person name="Shirasawa K."/>
            <person name="Vercoe P."/>
            <person name="Stefanova K."/>
            <person name="Durmic Z."/>
            <person name="Nichols P."/>
            <person name="Revell C."/>
            <person name="Isobe S.N."/>
            <person name="Edwards D."/>
            <person name="Erskine W."/>
        </authorList>
    </citation>
    <scope>NUCLEOTIDE SEQUENCE [LARGE SCALE GENOMIC DNA]</scope>
    <source>
        <strain evidence="2">cv. Daliak</strain>
    </source>
</reference>
<dbReference type="Proteomes" id="UP000242715">
    <property type="component" value="Unassembled WGS sequence"/>
</dbReference>
<dbReference type="AlphaFoldDB" id="A0A2Z6NEK1"/>
<proteinExistence type="predicted"/>
<evidence type="ECO:0000313" key="1">
    <source>
        <dbReference type="EMBL" id="GAU42186.1"/>
    </source>
</evidence>
<sequence length="87" mass="10434">MEKKGKGHEYDKTKISWKLRWEVVKVEKMKKVNQSSSSPSNKSSLFFRPFYLFIHHHPLILPTQYVTKLRKMSQNLHLKCIKENTVF</sequence>
<protein>
    <submittedName>
        <fullName evidence="1">Uncharacterized protein</fullName>
    </submittedName>
</protein>
<name>A0A2Z6NEK1_TRISU</name>
<dbReference type="EMBL" id="DF973903">
    <property type="protein sequence ID" value="GAU42186.1"/>
    <property type="molecule type" value="Genomic_DNA"/>
</dbReference>